<dbReference type="Proteomes" id="UP001281761">
    <property type="component" value="Unassembled WGS sequence"/>
</dbReference>
<proteinExistence type="predicted"/>
<sequence>MCVCPLGVNQDEIVPSETHSLSLMKSGTTKIHLEHKSLPSGKYQHLVVSQRTGSSSFATSSEGTMSIDRTWSLPHLNVGLIAGGGGNGGKSGGWEKTQFVRSSSLWRTHTLADDSHDFQPPQPLDANDPNHAILFELASLSVRTLTHVGRSLTDSRMARPMEILKACYVPAAGHAPKQTALACRMWFKLTKYLSELFGHRMERLQSADYTAAEENMVDDENTAWRTLLVADDERKKIS</sequence>
<evidence type="ECO:0000313" key="1">
    <source>
        <dbReference type="EMBL" id="KAK2942914.1"/>
    </source>
</evidence>
<protein>
    <submittedName>
        <fullName evidence="1">Uncharacterized protein</fullName>
    </submittedName>
</protein>
<gene>
    <name evidence="1" type="ORF">BLNAU_22173</name>
</gene>
<reference evidence="1 2" key="1">
    <citation type="journal article" date="2022" name="bioRxiv">
        <title>Genomics of Preaxostyla Flagellates Illuminates Evolutionary Transitions and the Path Towards Mitochondrial Loss.</title>
        <authorList>
            <person name="Novak L.V.F."/>
            <person name="Treitli S.C."/>
            <person name="Pyrih J."/>
            <person name="Halakuc P."/>
            <person name="Pipaliya S.V."/>
            <person name="Vacek V."/>
            <person name="Brzon O."/>
            <person name="Soukal P."/>
            <person name="Eme L."/>
            <person name="Dacks J.B."/>
            <person name="Karnkowska A."/>
            <person name="Elias M."/>
            <person name="Hampl V."/>
        </authorList>
    </citation>
    <scope>NUCLEOTIDE SEQUENCE [LARGE SCALE GENOMIC DNA]</scope>
    <source>
        <strain evidence="1">NAU3</strain>
        <tissue evidence="1">Gut</tissue>
    </source>
</reference>
<name>A0ABQ9WTT9_9EUKA</name>
<accession>A0ABQ9WTT9</accession>
<dbReference type="EMBL" id="JARBJD010000374">
    <property type="protein sequence ID" value="KAK2942914.1"/>
    <property type="molecule type" value="Genomic_DNA"/>
</dbReference>
<comment type="caution">
    <text evidence="1">The sequence shown here is derived from an EMBL/GenBank/DDBJ whole genome shotgun (WGS) entry which is preliminary data.</text>
</comment>
<evidence type="ECO:0000313" key="2">
    <source>
        <dbReference type="Proteomes" id="UP001281761"/>
    </source>
</evidence>
<organism evidence="1 2">
    <name type="scientific">Blattamonas nauphoetae</name>
    <dbReference type="NCBI Taxonomy" id="2049346"/>
    <lineage>
        <taxon>Eukaryota</taxon>
        <taxon>Metamonada</taxon>
        <taxon>Preaxostyla</taxon>
        <taxon>Oxymonadida</taxon>
        <taxon>Blattamonas</taxon>
    </lineage>
</organism>
<keyword evidence="2" id="KW-1185">Reference proteome</keyword>